<accession>A0AA88L5V6</accession>
<evidence type="ECO:0000256" key="1">
    <source>
        <dbReference type="ARBA" id="ARBA00004251"/>
    </source>
</evidence>
<dbReference type="FunFam" id="2.60.120.260:FF:000007">
    <property type="entry name" value="Discoidin domain receptor tyrosine kinase 1"/>
    <property type="match status" value="1"/>
</dbReference>
<dbReference type="PROSITE" id="PS50011">
    <property type="entry name" value="PROTEIN_KINASE_DOM"/>
    <property type="match status" value="1"/>
</dbReference>
<dbReference type="EMBL" id="JAVRJZ010000008">
    <property type="protein sequence ID" value="KAK2719683.1"/>
    <property type="molecule type" value="Genomic_DNA"/>
</dbReference>
<dbReference type="PRINTS" id="PR00109">
    <property type="entry name" value="TYRKINASE"/>
</dbReference>
<keyword evidence="7 14" id="KW-1133">Transmembrane helix</keyword>
<dbReference type="GO" id="GO:0005524">
    <property type="term" value="F:ATP binding"/>
    <property type="evidence" value="ECO:0007669"/>
    <property type="project" value="UniProtKB-KW"/>
</dbReference>
<gene>
    <name evidence="18" type="ORF">QYM36_005234</name>
</gene>
<dbReference type="Pfam" id="PF00754">
    <property type="entry name" value="F5_F8_type_C"/>
    <property type="match status" value="1"/>
</dbReference>
<dbReference type="PROSITE" id="PS00109">
    <property type="entry name" value="PROTEIN_KINASE_TYR"/>
    <property type="match status" value="1"/>
</dbReference>
<evidence type="ECO:0000256" key="13">
    <source>
        <dbReference type="SAM" id="MobiDB-lite"/>
    </source>
</evidence>
<dbReference type="GO" id="GO:0051897">
    <property type="term" value="P:positive regulation of phosphatidylinositol 3-kinase/protein kinase B signal transduction"/>
    <property type="evidence" value="ECO:0007669"/>
    <property type="project" value="TreeGrafter"/>
</dbReference>
<feature type="region of interest" description="Disordered" evidence="13">
    <location>
        <begin position="580"/>
        <end position="604"/>
    </location>
</feature>
<evidence type="ECO:0000256" key="5">
    <source>
        <dbReference type="ARBA" id="ARBA00022741"/>
    </source>
</evidence>
<dbReference type="InterPro" id="IPR050122">
    <property type="entry name" value="RTK"/>
</dbReference>
<dbReference type="InterPro" id="IPR011009">
    <property type="entry name" value="Kinase-like_dom_sf"/>
</dbReference>
<feature type="compositionally biased region" description="Low complexity" evidence="13">
    <location>
        <begin position="585"/>
        <end position="596"/>
    </location>
</feature>
<dbReference type="GO" id="GO:0005886">
    <property type="term" value="C:plasma membrane"/>
    <property type="evidence" value="ECO:0007669"/>
    <property type="project" value="UniProtKB-SubCell"/>
</dbReference>
<dbReference type="InterPro" id="IPR048525">
    <property type="entry name" value="DDR1-2_DS-like"/>
</dbReference>
<protein>
    <submittedName>
        <fullName evidence="18">Uncharacterized protein</fullName>
    </submittedName>
</protein>
<dbReference type="Proteomes" id="UP001187531">
    <property type="component" value="Unassembled WGS sequence"/>
</dbReference>
<dbReference type="Pfam" id="PF07714">
    <property type="entry name" value="PK_Tyr_Ser-Thr"/>
    <property type="match status" value="1"/>
</dbReference>
<dbReference type="PROSITE" id="PS01286">
    <property type="entry name" value="FA58C_2"/>
    <property type="match status" value="1"/>
</dbReference>
<evidence type="ECO:0000256" key="15">
    <source>
        <dbReference type="SAM" id="SignalP"/>
    </source>
</evidence>
<evidence type="ECO:0000256" key="9">
    <source>
        <dbReference type="ARBA" id="ARBA00023157"/>
    </source>
</evidence>
<feature type="domain" description="Protein kinase" evidence="16">
    <location>
        <begin position="625"/>
        <end position="904"/>
    </location>
</feature>
<dbReference type="InterPro" id="IPR008266">
    <property type="entry name" value="Tyr_kinase_AS"/>
</dbReference>
<keyword evidence="4 15" id="KW-0732">Signal</keyword>
<keyword evidence="10" id="KW-0675">Receptor</keyword>
<dbReference type="InterPro" id="IPR000421">
    <property type="entry name" value="FA58C"/>
</dbReference>
<feature type="signal peptide" evidence="15">
    <location>
        <begin position="1"/>
        <end position="22"/>
    </location>
</feature>
<organism evidence="18 19">
    <name type="scientific">Artemia franciscana</name>
    <name type="common">Brine shrimp</name>
    <name type="synonym">Artemia sanfranciscana</name>
    <dbReference type="NCBI Taxonomy" id="6661"/>
    <lineage>
        <taxon>Eukaryota</taxon>
        <taxon>Metazoa</taxon>
        <taxon>Ecdysozoa</taxon>
        <taxon>Arthropoda</taxon>
        <taxon>Crustacea</taxon>
        <taxon>Branchiopoda</taxon>
        <taxon>Anostraca</taxon>
        <taxon>Artemiidae</taxon>
        <taxon>Artemia</taxon>
    </lineage>
</organism>
<dbReference type="FunFam" id="1.10.510.10:FF:000053">
    <property type="entry name" value="Epithelial discoidin domain-containing receptor 1"/>
    <property type="match status" value="1"/>
</dbReference>
<dbReference type="GO" id="GO:0043235">
    <property type="term" value="C:receptor complex"/>
    <property type="evidence" value="ECO:0007669"/>
    <property type="project" value="TreeGrafter"/>
</dbReference>
<dbReference type="PANTHER" id="PTHR24416">
    <property type="entry name" value="TYROSINE-PROTEIN KINASE RECEPTOR"/>
    <property type="match status" value="1"/>
</dbReference>
<evidence type="ECO:0000259" key="17">
    <source>
        <dbReference type="PROSITE" id="PS50022"/>
    </source>
</evidence>
<dbReference type="InterPro" id="IPR020635">
    <property type="entry name" value="Tyr_kinase_cat_dom"/>
</dbReference>
<feature type="compositionally biased region" description="Basic and acidic residues" evidence="13">
    <location>
        <begin position="381"/>
        <end position="390"/>
    </location>
</feature>
<dbReference type="GO" id="GO:0005518">
    <property type="term" value="F:collagen binding"/>
    <property type="evidence" value="ECO:0007669"/>
    <property type="project" value="TreeGrafter"/>
</dbReference>
<evidence type="ECO:0000256" key="4">
    <source>
        <dbReference type="ARBA" id="ARBA00022729"/>
    </source>
</evidence>
<dbReference type="SMART" id="SM00231">
    <property type="entry name" value="FA58C"/>
    <property type="match status" value="1"/>
</dbReference>
<dbReference type="PANTHER" id="PTHR24416:SF579">
    <property type="entry name" value="DISCOIDIN DOMAIN-CONTAINING RECEPTOR 2-LIKE PROTEIN"/>
    <property type="match status" value="1"/>
</dbReference>
<feature type="transmembrane region" description="Helical" evidence="14">
    <location>
        <begin position="411"/>
        <end position="435"/>
    </location>
</feature>
<dbReference type="SUPFAM" id="SSF56112">
    <property type="entry name" value="Protein kinase-like (PK-like)"/>
    <property type="match status" value="1"/>
</dbReference>
<dbReference type="GO" id="GO:0038062">
    <property type="term" value="F:protein tyrosine kinase collagen receptor activity"/>
    <property type="evidence" value="ECO:0007669"/>
    <property type="project" value="TreeGrafter"/>
</dbReference>
<comment type="similarity">
    <text evidence="12">Belongs to the protein kinase superfamily. Tyr protein kinase family. Insulin receptor subfamily.</text>
</comment>
<feature type="domain" description="F5/8 type C" evidence="17">
    <location>
        <begin position="28"/>
        <end position="184"/>
    </location>
</feature>
<proteinExistence type="inferred from homology"/>
<dbReference type="Gene3D" id="1.10.510.10">
    <property type="entry name" value="Transferase(Phosphotransferase) domain 1"/>
    <property type="match status" value="1"/>
</dbReference>
<sequence length="913" mass="103575">MAGKEIFISLLSLLFLKQSVDAFDAARCLAALGMESGAIKDEDIQASSSFENGSVGPQNARVRQERLGGAWCPNQPTMHEPSDWLEVNLKITHVITSLETQGRFGNGQGQEYAEHFMVEYWRESLGKWTRYKNYKGEEILRGNINTYAPVKQDLDPPIFASKIRFFPHSHHVRMVCMRVELYGCHWNDGILSYSMPQGDQRGSNWNFYDSSYDGFWDGSFLKQGLGQLTDGRLGPENFKSTFYERDKVQNWVGWRNDTRNGKPIEIVFEFDAIRDFSSMVVYTNNQFTKDVQVFSELQISFSIDGQLYLGEAIILKPEEDRIFETPKNISLKLHHRFGKFVKLRLFFAAKWILISEVTFKSEPSARNYSADAKYGNPAIEHKESDGKFSSENDDQFQNDFKDNQDNDSQTYLAVIVGILMALSLIMAAAIFFITFRNRTGKSLNGSALPSKAGWPVHGSLFENEYHKQNGGMSLDSAATQLLVTSGGDSLIMKRPNLVYQEPHRDSRPSPYYSYSTLLSQGTIRPDLRYKDTSDTYEYAMPDVQGVPLLPHNSSDHCAPSQEFSTFVDKSTLGPLHECSMSRALSSKSGSTNSSSKKSSERMNNTQSFRKQFEKMIVPDISMSSLQLKKRIASGTFGTIYVAETVVPDYGSMYGARKTVVAAKFLPPTSGKDKAAFLQEVQMLAALDDQNICRVLGVCANDDPFCVLLEYLEHGDLTQYLKSKELSTGLNNSKEEYISVKELVYVCCQISSGMQFLESLNFVHRDLATRNCIIGANYKVKICDFGADSDVYEGDYYKVDGQMYGLPIRWMAWEPLVQGKYTTKSDVWSFAVTVWEVLTLARNQPLKHMSDSEVLHHLHLVSRGDAFMQLAKPSHCPKDIYELMSECWKQDPSERPTFREIHLFLQRKHLNFSL</sequence>
<evidence type="ECO:0000259" key="16">
    <source>
        <dbReference type="PROSITE" id="PS50011"/>
    </source>
</evidence>
<evidence type="ECO:0000256" key="2">
    <source>
        <dbReference type="ARBA" id="ARBA00022475"/>
    </source>
</evidence>
<dbReference type="CDD" id="cd00057">
    <property type="entry name" value="FA58C"/>
    <property type="match status" value="1"/>
</dbReference>
<reference evidence="18" key="1">
    <citation type="submission" date="2023-07" db="EMBL/GenBank/DDBJ databases">
        <title>Chromosome-level genome assembly of Artemia franciscana.</title>
        <authorList>
            <person name="Jo E."/>
        </authorList>
    </citation>
    <scope>NUCLEOTIDE SEQUENCE</scope>
    <source>
        <tissue evidence="18">Whole body</tissue>
    </source>
</reference>
<comment type="subcellular location">
    <subcellularLocation>
        <location evidence="1">Cell membrane</location>
        <topology evidence="1">Single-pass type I membrane protein</topology>
    </subcellularLocation>
</comment>
<dbReference type="InterPro" id="IPR001245">
    <property type="entry name" value="Ser-Thr/Tyr_kinase_cat_dom"/>
</dbReference>
<evidence type="ECO:0000256" key="10">
    <source>
        <dbReference type="ARBA" id="ARBA00023170"/>
    </source>
</evidence>
<keyword evidence="3 14" id="KW-0812">Transmembrane</keyword>
<evidence type="ECO:0000256" key="14">
    <source>
        <dbReference type="SAM" id="Phobius"/>
    </source>
</evidence>
<name>A0AA88L5V6_ARTSF</name>
<dbReference type="GO" id="GO:0048680">
    <property type="term" value="P:positive regulation of axon regeneration"/>
    <property type="evidence" value="ECO:0007669"/>
    <property type="project" value="UniProtKB-ARBA"/>
</dbReference>
<keyword evidence="5" id="KW-0547">Nucleotide-binding</keyword>
<keyword evidence="19" id="KW-1185">Reference proteome</keyword>
<evidence type="ECO:0000256" key="3">
    <source>
        <dbReference type="ARBA" id="ARBA00022692"/>
    </source>
</evidence>
<evidence type="ECO:0000256" key="6">
    <source>
        <dbReference type="ARBA" id="ARBA00022840"/>
    </source>
</evidence>
<dbReference type="Gene3D" id="3.30.200.20">
    <property type="entry name" value="Phosphorylase Kinase, domain 1"/>
    <property type="match status" value="1"/>
</dbReference>
<dbReference type="Gene3D" id="2.60.120.1190">
    <property type="match status" value="1"/>
</dbReference>
<keyword evidence="6" id="KW-0067">ATP-binding</keyword>
<dbReference type="Gene3D" id="2.60.120.260">
    <property type="entry name" value="Galactose-binding domain-like"/>
    <property type="match status" value="1"/>
</dbReference>
<dbReference type="AlphaFoldDB" id="A0AA88L5V6"/>
<feature type="region of interest" description="Disordered" evidence="13">
    <location>
        <begin position="381"/>
        <end position="402"/>
    </location>
</feature>
<dbReference type="InterPro" id="IPR000719">
    <property type="entry name" value="Prot_kinase_dom"/>
</dbReference>
<dbReference type="SMART" id="SM00219">
    <property type="entry name" value="TyrKc"/>
    <property type="match status" value="1"/>
</dbReference>
<dbReference type="SUPFAM" id="SSF49785">
    <property type="entry name" value="Galactose-binding domain-like"/>
    <property type="match status" value="1"/>
</dbReference>
<dbReference type="InterPro" id="IPR008979">
    <property type="entry name" value="Galactose-bd-like_sf"/>
</dbReference>
<evidence type="ECO:0000256" key="7">
    <source>
        <dbReference type="ARBA" id="ARBA00022989"/>
    </source>
</evidence>
<feature type="chain" id="PRO_5041658663" evidence="15">
    <location>
        <begin position="23"/>
        <end position="913"/>
    </location>
</feature>
<evidence type="ECO:0000313" key="18">
    <source>
        <dbReference type="EMBL" id="KAK2719683.1"/>
    </source>
</evidence>
<keyword evidence="2" id="KW-1003">Cell membrane</keyword>
<evidence type="ECO:0000313" key="19">
    <source>
        <dbReference type="Proteomes" id="UP001187531"/>
    </source>
</evidence>
<keyword evidence="11" id="KW-0325">Glycoprotein</keyword>
<evidence type="ECO:0000256" key="11">
    <source>
        <dbReference type="ARBA" id="ARBA00023180"/>
    </source>
</evidence>
<dbReference type="PROSITE" id="PS50022">
    <property type="entry name" value="FA58C_3"/>
    <property type="match status" value="1"/>
</dbReference>
<keyword evidence="9" id="KW-1015">Disulfide bond</keyword>
<evidence type="ECO:0000256" key="12">
    <source>
        <dbReference type="ARBA" id="ARBA00061639"/>
    </source>
</evidence>
<evidence type="ECO:0000256" key="8">
    <source>
        <dbReference type="ARBA" id="ARBA00023136"/>
    </source>
</evidence>
<dbReference type="Pfam" id="PF21114">
    <property type="entry name" value="DDR1-2_DS-like"/>
    <property type="match status" value="1"/>
</dbReference>
<keyword evidence="8 14" id="KW-0472">Membrane</keyword>
<comment type="caution">
    <text evidence="18">The sequence shown here is derived from an EMBL/GenBank/DDBJ whole genome shotgun (WGS) entry which is preliminary data.</text>
</comment>